<dbReference type="EMBL" id="CAHR02000239">
    <property type="protein sequence ID" value="CCG84437.1"/>
    <property type="molecule type" value="Genomic_DNA"/>
</dbReference>
<evidence type="ECO:0000313" key="10">
    <source>
        <dbReference type="Proteomes" id="UP000013776"/>
    </source>
</evidence>
<dbReference type="GO" id="GO:0015343">
    <property type="term" value="F:siderophore-iron transmembrane transporter activity"/>
    <property type="evidence" value="ECO:0007669"/>
    <property type="project" value="TreeGrafter"/>
</dbReference>
<keyword evidence="5 8" id="KW-1133">Transmembrane helix</keyword>
<sequence>METNTEHVKTEPAHVNARHTSVLNDQHKLLDDKSPGVKRVEALAATYSNTSVLVLLASIFLMSYAYDLDGTIRYTYQSYATSSFKNIGLLSTINVLRAVIGAASQPTFAKLADVFGRFELILFSLFFYVIGTIVEATAKNINAFAAGVILYQIGFSGILILNIVLIADMVSLRYRVLATFVPLLPYLVNVWISGNVTSSVLGRTTWNWGIGMWAIILPIVTIPLILNLWWNGRKAKKSGVLKDLATPFAGLTWWQSIVQLFWLLDVVGIILMIAVFALLLVPLTLAGGISSTWRKAHIIAPLVVGFVMIPIFIIWELFTKHPVIPFRLLKDRGVWAALGVAILFDFAWYMQGDYLYTVLIVAYDQSVLSATRITSLYTFVSTLTGTIAGMVIALPRVRRVKPFIVFGTVMWLPAFGLLIYFRGAGNGSVAGVIGAQVLLGFGAGFFTYPTLTAIQAASKHEHMALVSGLYLALFYVGSAFGSAVSGAMYTNLLPGQLATRVGAVSTNTTLAAAIYGDPYTVLTAYPLGTPVRSAVVDSYKHVQRLLCIVGICLVVPIIGFALCLRDPKLISKQSIQEDNDSIATKDSLESH</sequence>
<dbReference type="GO" id="GO:0005886">
    <property type="term" value="C:plasma membrane"/>
    <property type="evidence" value="ECO:0007669"/>
    <property type="project" value="TreeGrafter"/>
</dbReference>
<feature type="transmembrane region" description="Helical" evidence="8">
    <location>
        <begin position="42"/>
        <end position="66"/>
    </location>
</feature>
<keyword evidence="6" id="KW-0406">Ion transport</keyword>
<dbReference type="PANTHER" id="PTHR23501:SF92">
    <property type="entry name" value="GLUTATHIONE EXCHANGER 1-RELATED"/>
    <property type="match status" value="1"/>
</dbReference>
<feature type="transmembrane region" description="Helical" evidence="8">
    <location>
        <begin position="333"/>
        <end position="350"/>
    </location>
</feature>
<evidence type="ECO:0000256" key="5">
    <source>
        <dbReference type="ARBA" id="ARBA00022989"/>
    </source>
</evidence>
<evidence type="ECO:0000313" key="9">
    <source>
        <dbReference type="EMBL" id="CCG84437.1"/>
    </source>
</evidence>
<dbReference type="VEuPathDB" id="FungiDB:TAPDE_004897"/>
<dbReference type="InterPro" id="IPR036259">
    <property type="entry name" value="MFS_trans_sf"/>
</dbReference>
<proteinExistence type="inferred from homology"/>
<evidence type="ECO:0000256" key="8">
    <source>
        <dbReference type="SAM" id="Phobius"/>
    </source>
</evidence>
<feature type="transmembrane region" description="Helical" evidence="8">
    <location>
        <begin position="427"/>
        <end position="448"/>
    </location>
</feature>
<evidence type="ECO:0008006" key="11">
    <source>
        <dbReference type="Google" id="ProtNLM"/>
    </source>
</evidence>
<feature type="transmembrane region" description="Helical" evidence="8">
    <location>
        <begin position="174"/>
        <end position="194"/>
    </location>
</feature>
<dbReference type="AlphaFoldDB" id="R4XEZ5"/>
<accession>R4XEZ5</accession>
<feature type="transmembrane region" description="Helical" evidence="8">
    <location>
        <begin position="370"/>
        <end position="394"/>
    </location>
</feature>
<feature type="transmembrane region" description="Helical" evidence="8">
    <location>
        <begin position="144"/>
        <end position="167"/>
    </location>
</feature>
<keyword evidence="4 8" id="KW-0812">Transmembrane</keyword>
<feature type="transmembrane region" description="Helical" evidence="8">
    <location>
        <begin position="86"/>
        <end position="108"/>
    </location>
</feature>
<dbReference type="GO" id="GO:0005774">
    <property type="term" value="C:vacuolar membrane"/>
    <property type="evidence" value="ECO:0007669"/>
    <property type="project" value="TreeGrafter"/>
</dbReference>
<feature type="transmembrane region" description="Helical" evidence="8">
    <location>
        <begin position="469"/>
        <end position="489"/>
    </location>
</feature>
<keyword evidence="3" id="KW-0813">Transport</keyword>
<evidence type="ECO:0000256" key="2">
    <source>
        <dbReference type="ARBA" id="ARBA00008335"/>
    </source>
</evidence>
<organism evidence="9 10">
    <name type="scientific">Taphrina deformans (strain PYCC 5710 / ATCC 11124 / CBS 356.35 / IMI 108563 / JCM 9778 / NBRC 8474)</name>
    <name type="common">Peach leaf curl fungus</name>
    <name type="synonym">Lalaria deformans</name>
    <dbReference type="NCBI Taxonomy" id="1097556"/>
    <lineage>
        <taxon>Eukaryota</taxon>
        <taxon>Fungi</taxon>
        <taxon>Dikarya</taxon>
        <taxon>Ascomycota</taxon>
        <taxon>Taphrinomycotina</taxon>
        <taxon>Taphrinomycetes</taxon>
        <taxon>Taphrinales</taxon>
        <taxon>Taphrinaceae</taxon>
        <taxon>Taphrina</taxon>
    </lineage>
</organism>
<evidence type="ECO:0000256" key="1">
    <source>
        <dbReference type="ARBA" id="ARBA00004127"/>
    </source>
</evidence>
<dbReference type="FunFam" id="1.20.1250.20:FF:000197">
    <property type="entry name" value="Siderophore iron transporter 1"/>
    <property type="match status" value="1"/>
</dbReference>
<evidence type="ECO:0000256" key="3">
    <source>
        <dbReference type="ARBA" id="ARBA00022448"/>
    </source>
</evidence>
<gene>
    <name evidence="9" type="ORF">TAPDE_004897</name>
</gene>
<dbReference type="InterPro" id="IPR010573">
    <property type="entry name" value="MFS_Str1/Tri12-like"/>
</dbReference>
<dbReference type="eggNOG" id="KOG0254">
    <property type="taxonomic scope" value="Eukaryota"/>
</dbReference>
<reference evidence="9 10" key="1">
    <citation type="journal article" date="2013" name="MBio">
        <title>Genome sequencing of the plant pathogen Taphrina deformans, the causal agent of peach leaf curl.</title>
        <authorList>
            <person name="Cisse O.H."/>
            <person name="Almeida J.M.G.C.F."/>
            <person name="Fonseca A."/>
            <person name="Kumar A.A."/>
            <person name="Salojaervi J."/>
            <person name="Overmyer K."/>
            <person name="Hauser P.M."/>
            <person name="Pagni M."/>
        </authorList>
    </citation>
    <scope>NUCLEOTIDE SEQUENCE [LARGE SCALE GENOMIC DNA]</scope>
    <source>
        <strain evidence="10">PYCC 5710 / ATCC 11124 / CBS 356.35 / IMI 108563 / JCM 9778 / NBRC 8474</strain>
    </source>
</reference>
<evidence type="ECO:0000256" key="4">
    <source>
        <dbReference type="ARBA" id="ARBA00022692"/>
    </source>
</evidence>
<dbReference type="GO" id="GO:0005768">
    <property type="term" value="C:endosome"/>
    <property type="evidence" value="ECO:0007669"/>
    <property type="project" value="TreeGrafter"/>
</dbReference>
<dbReference type="SUPFAM" id="SSF103473">
    <property type="entry name" value="MFS general substrate transporter"/>
    <property type="match status" value="2"/>
</dbReference>
<dbReference type="Gene3D" id="1.20.1250.20">
    <property type="entry name" value="MFS general substrate transporter like domains"/>
    <property type="match status" value="2"/>
</dbReference>
<dbReference type="OrthoDB" id="2241241at2759"/>
<feature type="transmembrane region" description="Helical" evidence="8">
    <location>
        <begin position="260"/>
        <end position="286"/>
    </location>
</feature>
<keyword evidence="7 8" id="KW-0472">Membrane</keyword>
<feature type="transmembrane region" description="Helical" evidence="8">
    <location>
        <begin position="403"/>
        <end position="421"/>
    </location>
</feature>
<evidence type="ECO:0000256" key="7">
    <source>
        <dbReference type="ARBA" id="ARBA00023136"/>
    </source>
</evidence>
<comment type="subcellular location">
    <subcellularLocation>
        <location evidence="1">Endomembrane system</location>
        <topology evidence="1">Multi-pass membrane protein</topology>
    </subcellularLocation>
</comment>
<dbReference type="Pfam" id="PF06609">
    <property type="entry name" value="TRI12"/>
    <property type="match status" value="1"/>
</dbReference>
<name>R4XEZ5_TAPDE</name>
<comment type="caution">
    <text evidence="9">The sequence shown here is derived from an EMBL/GenBank/DDBJ whole genome shotgun (WGS) entry which is preliminary data.</text>
</comment>
<comment type="similarity">
    <text evidence="2">Belongs to the major facilitator superfamily.</text>
</comment>
<keyword evidence="10" id="KW-1185">Reference proteome</keyword>
<dbReference type="PANTHER" id="PTHR23501">
    <property type="entry name" value="MAJOR FACILITATOR SUPERFAMILY"/>
    <property type="match status" value="1"/>
</dbReference>
<feature type="transmembrane region" description="Helical" evidence="8">
    <location>
        <begin position="542"/>
        <end position="564"/>
    </location>
</feature>
<feature type="transmembrane region" description="Helical" evidence="8">
    <location>
        <begin position="206"/>
        <end position="230"/>
    </location>
</feature>
<dbReference type="Proteomes" id="UP000013776">
    <property type="component" value="Unassembled WGS sequence"/>
</dbReference>
<evidence type="ECO:0000256" key="6">
    <source>
        <dbReference type="ARBA" id="ARBA00023065"/>
    </source>
</evidence>
<dbReference type="STRING" id="1097556.R4XEZ5"/>
<feature type="transmembrane region" description="Helical" evidence="8">
    <location>
        <begin position="298"/>
        <end position="318"/>
    </location>
</feature>
<protein>
    <recommendedName>
        <fullName evidence="11">Major facilitator superfamily (MFS) profile domain-containing protein</fullName>
    </recommendedName>
</protein>
<feature type="transmembrane region" description="Helical" evidence="8">
    <location>
        <begin position="120"/>
        <end position="138"/>
    </location>
</feature>